<keyword evidence="5" id="KW-1185">Reference proteome</keyword>
<dbReference type="PANTHER" id="PTHR31589:SF223">
    <property type="entry name" value="PROTEIN, PUTATIVE (DUF239)-RELATED"/>
    <property type="match status" value="1"/>
</dbReference>
<feature type="compositionally biased region" description="Low complexity" evidence="1">
    <location>
        <begin position="174"/>
        <end position="194"/>
    </location>
</feature>
<evidence type="ECO:0000313" key="5">
    <source>
        <dbReference type="Proteomes" id="UP001497444"/>
    </source>
</evidence>
<name>A0ABP0X6A4_9BRYO</name>
<dbReference type="EMBL" id="OZ020100">
    <property type="protein sequence ID" value="CAK9273961.1"/>
    <property type="molecule type" value="Genomic_DNA"/>
</dbReference>
<accession>A0ABP0X6A4</accession>
<dbReference type="PROSITE" id="PS52045">
    <property type="entry name" value="NEPROSIN_PEP_CD"/>
    <property type="match status" value="1"/>
</dbReference>
<feature type="domain" description="Neprosin PEP catalytic" evidence="3">
    <location>
        <begin position="216"/>
        <end position="487"/>
    </location>
</feature>
<feature type="region of interest" description="Disordered" evidence="1">
    <location>
        <begin position="53"/>
        <end position="79"/>
    </location>
</feature>
<dbReference type="InterPro" id="IPR053168">
    <property type="entry name" value="Glutamic_endopeptidase"/>
</dbReference>
<evidence type="ECO:0000256" key="2">
    <source>
        <dbReference type="SAM" id="SignalP"/>
    </source>
</evidence>
<dbReference type="PANTHER" id="PTHR31589">
    <property type="entry name" value="PROTEIN, PUTATIVE (DUF239)-RELATED-RELATED"/>
    <property type="match status" value="1"/>
</dbReference>
<dbReference type="Proteomes" id="UP001497444">
    <property type="component" value="Chromosome 5"/>
</dbReference>
<feature type="signal peptide" evidence="2">
    <location>
        <begin position="1"/>
        <end position="29"/>
    </location>
</feature>
<keyword evidence="2" id="KW-0732">Signal</keyword>
<gene>
    <name evidence="4" type="ORF">CSSPJE1EN1_LOCUS19439</name>
</gene>
<dbReference type="Pfam" id="PF03080">
    <property type="entry name" value="Neprosin"/>
    <property type="match status" value="1"/>
</dbReference>
<sequence>MCRKMKQLHRPGCWLTSWLLLLLHILVLSSSSSSIAVSSSSVNDAILDAAAPPATSPNGGAGHEFGKRLQQHRPSPSQSVDIQQQHLIDAAMIMSTQATARLSDGDVVSCVPINMQPAVVNAKLLKVQLQPTIAAVPSPGNSTRNRLGSRVASQLFALEFGACPAGTIPLRSYNSSNGGASSSSSSSHSRNTSSDPVQEHVRKPEFGNSGLQPAEPTASNNLFHAHAYTVTDITNPPSYKGTEVFINVWEPVVVEPHDFSLAQLWFLNTGLAYPSSSSSSLLNTIEAGWQVYPELYGDDQPRLFIYWTGDAYNQTGCYNLNQGCPAGSPGFVQVSNKVLIGGSISPTSTTDSTQYEFKLLVFKDDSSGNWWLQFNNEYVRYWPDALFNSLKDMGDLIQWGGEILVSSTSSSSSNNISMNMGSGDGSSLGYRKAAYQRNLQYVATDNTLHDVCNLEGMAEDPNCFSVTVRHSTQWGSYFYYGGSGFCNR</sequence>
<organism evidence="4 5">
    <name type="scientific">Sphagnum jensenii</name>
    <dbReference type="NCBI Taxonomy" id="128206"/>
    <lineage>
        <taxon>Eukaryota</taxon>
        <taxon>Viridiplantae</taxon>
        <taxon>Streptophyta</taxon>
        <taxon>Embryophyta</taxon>
        <taxon>Bryophyta</taxon>
        <taxon>Sphagnophytina</taxon>
        <taxon>Sphagnopsida</taxon>
        <taxon>Sphagnales</taxon>
        <taxon>Sphagnaceae</taxon>
        <taxon>Sphagnum</taxon>
    </lineage>
</organism>
<evidence type="ECO:0000313" key="4">
    <source>
        <dbReference type="EMBL" id="CAK9273961.1"/>
    </source>
</evidence>
<proteinExistence type="predicted"/>
<protein>
    <recommendedName>
        <fullName evidence="3">Neprosin PEP catalytic domain-containing protein</fullName>
    </recommendedName>
</protein>
<reference evidence="4" key="1">
    <citation type="submission" date="2024-02" db="EMBL/GenBank/DDBJ databases">
        <authorList>
            <consortium name="ELIXIR-Norway"/>
            <consortium name="Elixir Norway"/>
        </authorList>
    </citation>
    <scope>NUCLEOTIDE SEQUENCE</scope>
</reference>
<feature type="region of interest" description="Disordered" evidence="1">
    <location>
        <begin position="174"/>
        <end position="215"/>
    </location>
</feature>
<evidence type="ECO:0000259" key="3">
    <source>
        <dbReference type="PROSITE" id="PS52045"/>
    </source>
</evidence>
<dbReference type="Gene3D" id="3.90.1320.10">
    <property type="entry name" value="Outer-capsid protein sigma 3, large lobe"/>
    <property type="match status" value="1"/>
</dbReference>
<dbReference type="InterPro" id="IPR004314">
    <property type="entry name" value="Neprosin"/>
</dbReference>
<feature type="chain" id="PRO_5047279780" description="Neprosin PEP catalytic domain-containing protein" evidence="2">
    <location>
        <begin position="30"/>
        <end position="488"/>
    </location>
</feature>
<evidence type="ECO:0000256" key="1">
    <source>
        <dbReference type="SAM" id="MobiDB-lite"/>
    </source>
</evidence>